<dbReference type="PROSITE" id="PS50929">
    <property type="entry name" value="ABC_TM1F"/>
    <property type="match status" value="1"/>
</dbReference>
<dbReference type="EMBL" id="CP000853">
    <property type="protein sequence ID" value="ABW19484.1"/>
    <property type="molecule type" value="Genomic_DNA"/>
</dbReference>
<evidence type="ECO:0000259" key="10">
    <source>
        <dbReference type="PROSITE" id="PS50893"/>
    </source>
</evidence>
<gene>
    <name evidence="12" type="ordered locus">Clos_1946</name>
</gene>
<dbReference type="SUPFAM" id="SSF52540">
    <property type="entry name" value="P-loop containing nucleoside triphosphate hydrolases"/>
    <property type="match status" value="1"/>
</dbReference>
<dbReference type="eggNOG" id="COG1132">
    <property type="taxonomic scope" value="Bacteria"/>
</dbReference>
<dbReference type="GO" id="GO:0005524">
    <property type="term" value="F:ATP binding"/>
    <property type="evidence" value="ECO:0007669"/>
    <property type="project" value="UniProtKB-KW"/>
</dbReference>
<dbReference type="HOGENOM" id="CLU_000604_84_3_9"/>
<keyword evidence="2" id="KW-0813">Transport</keyword>
<accession>A8MI52</accession>
<feature type="transmembrane region" description="Helical" evidence="9">
    <location>
        <begin position="16"/>
        <end position="39"/>
    </location>
</feature>
<dbReference type="GO" id="GO:0016887">
    <property type="term" value="F:ATP hydrolysis activity"/>
    <property type="evidence" value="ECO:0007669"/>
    <property type="project" value="InterPro"/>
</dbReference>
<comment type="subcellular location">
    <subcellularLocation>
        <location evidence="1">Cell membrane</location>
        <topology evidence="1">Multi-pass membrane protein</topology>
    </subcellularLocation>
</comment>
<dbReference type="InterPro" id="IPR011527">
    <property type="entry name" value="ABC1_TM_dom"/>
</dbReference>
<dbReference type="AlphaFoldDB" id="A8MI52"/>
<feature type="transmembrane region" description="Helical" evidence="9">
    <location>
        <begin position="178"/>
        <end position="197"/>
    </location>
</feature>
<keyword evidence="13" id="KW-1185">Reference proteome</keyword>
<keyword evidence="8 9" id="KW-0472">Membrane</keyword>
<evidence type="ECO:0000313" key="13">
    <source>
        <dbReference type="Proteomes" id="UP000000269"/>
    </source>
</evidence>
<feature type="transmembrane region" description="Helical" evidence="9">
    <location>
        <begin position="75"/>
        <end position="95"/>
    </location>
</feature>
<evidence type="ECO:0000256" key="6">
    <source>
        <dbReference type="ARBA" id="ARBA00022840"/>
    </source>
</evidence>
<dbReference type="Pfam" id="PF00664">
    <property type="entry name" value="ABC_membrane"/>
    <property type="match status" value="1"/>
</dbReference>
<dbReference type="InterPro" id="IPR003439">
    <property type="entry name" value="ABC_transporter-like_ATP-bd"/>
</dbReference>
<dbReference type="PANTHER" id="PTHR43394:SF1">
    <property type="entry name" value="ATP-BINDING CASSETTE SUB-FAMILY B MEMBER 10, MITOCHONDRIAL"/>
    <property type="match status" value="1"/>
</dbReference>
<feature type="domain" description="ABC transporter" evidence="10">
    <location>
        <begin position="353"/>
        <end position="587"/>
    </location>
</feature>
<proteinExistence type="predicted"/>
<dbReference type="Gene3D" id="1.20.1560.10">
    <property type="entry name" value="ABC transporter type 1, transmembrane domain"/>
    <property type="match status" value="1"/>
</dbReference>
<dbReference type="InterPro" id="IPR027417">
    <property type="entry name" value="P-loop_NTPase"/>
</dbReference>
<dbReference type="InterPro" id="IPR017871">
    <property type="entry name" value="ABC_transporter-like_CS"/>
</dbReference>
<feature type="domain" description="ABC transmembrane type-1" evidence="11">
    <location>
        <begin position="19"/>
        <end position="321"/>
    </location>
</feature>
<dbReference type="OrthoDB" id="9762778at2"/>
<dbReference type="STRING" id="350688.Clos_1946"/>
<keyword evidence="4 9" id="KW-0812">Transmembrane</keyword>
<dbReference type="PROSITE" id="PS50893">
    <property type="entry name" value="ABC_TRANSPORTER_2"/>
    <property type="match status" value="1"/>
</dbReference>
<evidence type="ECO:0000256" key="1">
    <source>
        <dbReference type="ARBA" id="ARBA00004651"/>
    </source>
</evidence>
<dbReference type="InterPro" id="IPR039421">
    <property type="entry name" value="Type_1_exporter"/>
</dbReference>
<dbReference type="PANTHER" id="PTHR43394">
    <property type="entry name" value="ATP-DEPENDENT PERMEASE MDL1, MITOCHONDRIAL"/>
    <property type="match status" value="1"/>
</dbReference>
<organism evidence="12 13">
    <name type="scientific">Alkaliphilus oremlandii (strain OhILAs)</name>
    <name type="common">Clostridium oremlandii (strain OhILAs)</name>
    <dbReference type="NCBI Taxonomy" id="350688"/>
    <lineage>
        <taxon>Bacteria</taxon>
        <taxon>Bacillati</taxon>
        <taxon>Bacillota</taxon>
        <taxon>Clostridia</taxon>
        <taxon>Peptostreptococcales</taxon>
        <taxon>Natronincolaceae</taxon>
        <taxon>Alkaliphilus</taxon>
    </lineage>
</organism>
<evidence type="ECO:0000256" key="3">
    <source>
        <dbReference type="ARBA" id="ARBA00022475"/>
    </source>
</evidence>
<keyword evidence="7 9" id="KW-1133">Transmembrane helix</keyword>
<feature type="transmembrane region" description="Helical" evidence="9">
    <location>
        <begin position="154"/>
        <end position="172"/>
    </location>
</feature>
<evidence type="ECO:0000259" key="11">
    <source>
        <dbReference type="PROSITE" id="PS50929"/>
    </source>
</evidence>
<evidence type="ECO:0000256" key="8">
    <source>
        <dbReference type="ARBA" id="ARBA00023136"/>
    </source>
</evidence>
<dbReference type="GO" id="GO:0015421">
    <property type="term" value="F:ABC-type oligopeptide transporter activity"/>
    <property type="evidence" value="ECO:0007669"/>
    <property type="project" value="TreeGrafter"/>
</dbReference>
<dbReference type="KEGG" id="aoe:Clos_1946"/>
<name>A8MI52_ALKOO</name>
<dbReference type="FunFam" id="3.40.50.300:FF:000221">
    <property type="entry name" value="Multidrug ABC transporter ATP-binding protein"/>
    <property type="match status" value="1"/>
</dbReference>
<evidence type="ECO:0000256" key="5">
    <source>
        <dbReference type="ARBA" id="ARBA00022741"/>
    </source>
</evidence>
<sequence>MKNVKLLWQYMKGNRLIYIGSILSIGISTLINVINPLIIRTTIDSIIGDAPVENTGTMFGLIQRLGGVEKLRDNIWMMAILLVALTVINGVFLYLKGKLASTAAESTAKKIKDQLYDHLQHLHYEYHVKAETGDLIQRCTSDVENIRRFLGVQFVEIGSALFILGFVLVIMLNLHLKMTLISMIAVPIIFTFAIIFFKKIKDAFQQYDESEAKMSTVLQENLTGVRVVRAFARQDYEIQKFEEKNSVHRRLTNRIIRLLALYWSSSDLICFLQIALVLIVGAYWTANGTITLGTLVVFTTYEGMLLWPIRQLGRIIGDMGKTLVAVERIQEILDEQREQMVENNERPMIRGNIQFDNVYFEYEKNKPIFDNISFEVKEGQTVAILGPTGAGKSTLAYLMARLYDYQGGSIKVDGHELKDMDKVWVRKNVGVVLQEPFLFAKSIRDNIKLAKPRSSDDEVFQVAKVASIHDTILEFDQGYETMVGERGVSLSGGQKQRVAIARTLIGNSPIVIFDDSLSAVDTETDNEIRNALKSRKNKATTFIISHRITTLSEADFIIVLEKGKITEIGNHTELMNNNGLYRRVWEIQNSIEGQEEIVADKRI</sequence>
<dbReference type="Pfam" id="PF00005">
    <property type="entry name" value="ABC_tran"/>
    <property type="match status" value="1"/>
</dbReference>
<keyword evidence="3" id="KW-1003">Cell membrane</keyword>
<feature type="transmembrane region" description="Helical" evidence="9">
    <location>
        <begin position="290"/>
        <end position="309"/>
    </location>
</feature>
<keyword evidence="6" id="KW-0067">ATP-binding</keyword>
<evidence type="ECO:0000256" key="9">
    <source>
        <dbReference type="SAM" id="Phobius"/>
    </source>
</evidence>
<feature type="transmembrane region" description="Helical" evidence="9">
    <location>
        <begin position="259"/>
        <end position="284"/>
    </location>
</feature>
<dbReference type="Gene3D" id="3.40.50.300">
    <property type="entry name" value="P-loop containing nucleotide triphosphate hydrolases"/>
    <property type="match status" value="1"/>
</dbReference>
<dbReference type="CDD" id="cd18542">
    <property type="entry name" value="ABC_6TM_YknU_like"/>
    <property type="match status" value="1"/>
</dbReference>
<dbReference type="SUPFAM" id="SSF90123">
    <property type="entry name" value="ABC transporter transmembrane region"/>
    <property type="match status" value="1"/>
</dbReference>
<keyword evidence="5" id="KW-0547">Nucleotide-binding</keyword>
<dbReference type="SMART" id="SM00382">
    <property type="entry name" value="AAA"/>
    <property type="match status" value="1"/>
</dbReference>
<dbReference type="GO" id="GO:0005886">
    <property type="term" value="C:plasma membrane"/>
    <property type="evidence" value="ECO:0007669"/>
    <property type="project" value="UniProtKB-SubCell"/>
</dbReference>
<dbReference type="PROSITE" id="PS00211">
    <property type="entry name" value="ABC_TRANSPORTER_1"/>
    <property type="match status" value="1"/>
</dbReference>
<dbReference type="InterPro" id="IPR003593">
    <property type="entry name" value="AAA+_ATPase"/>
</dbReference>
<evidence type="ECO:0000256" key="7">
    <source>
        <dbReference type="ARBA" id="ARBA00022989"/>
    </source>
</evidence>
<evidence type="ECO:0000313" key="12">
    <source>
        <dbReference type="EMBL" id="ABW19484.1"/>
    </source>
</evidence>
<evidence type="ECO:0000256" key="2">
    <source>
        <dbReference type="ARBA" id="ARBA00022448"/>
    </source>
</evidence>
<evidence type="ECO:0000256" key="4">
    <source>
        <dbReference type="ARBA" id="ARBA00022692"/>
    </source>
</evidence>
<dbReference type="InterPro" id="IPR036640">
    <property type="entry name" value="ABC1_TM_sf"/>
</dbReference>
<reference evidence="13" key="1">
    <citation type="submission" date="2007-10" db="EMBL/GenBank/DDBJ databases">
        <title>Complete genome of Alkaliphilus oremlandii OhILAs.</title>
        <authorList>
            <person name="Copeland A."/>
            <person name="Lucas S."/>
            <person name="Lapidus A."/>
            <person name="Barry K."/>
            <person name="Detter J.C."/>
            <person name="Glavina del Rio T."/>
            <person name="Hammon N."/>
            <person name="Israni S."/>
            <person name="Dalin E."/>
            <person name="Tice H."/>
            <person name="Pitluck S."/>
            <person name="Chain P."/>
            <person name="Malfatti S."/>
            <person name="Shin M."/>
            <person name="Vergez L."/>
            <person name="Schmutz J."/>
            <person name="Larimer F."/>
            <person name="Land M."/>
            <person name="Hauser L."/>
            <person name="Kyrpides N."/>
            <person name="Mikhailova N."/>
            <person name="Stolz J.F."/>
            <person name="Dawson A."/>
            <person name="Fisher E."/>
            <person name="Crable B."/>
            <person name="Perera E."/>
            <person name="Lisak J."/>
            <person name="Ranganathan M."/>
            <person name="Basu P."/>
            <person name="Richardson P."/>
        </authorList>
    </citation>
    <scope>NUCLEOTIDE SEQUENCE [LARGE SCALE GENOMIC DNA]</scope>
    <source>
        <strain evidence="13">OhILAs</strain>
    </source>
</reference>
<dbReference type="Proteomes" id="UP000000269">
    <property type="component" value="Chromosome"/>
</dbReference>
<dbReference type="RefSeq" id="WP_012159796.1">
    <property type="nucleotide sequence ID" value="NC_009922.1"/>
</dbReference>
<protein>
    <submittedName>
        <fullName evidence="12">ABC transporter related</fullName>
    </submittedName>
</protein>